<proteinExistence type="predicted"/>
<keyword evidence="4" id="KW-1185">Reference proteome</keyword>
<evidence type="ECO:0000313" key="3">
    <source>
        <dbReference type="EMBL" id="KAK7071833.1"/>
    </source>
</evidence>
<dbReference type="Pfam" id="PF00035">
    <property type="entry name" value="dsrm"/>
    <property type="match status" value="1"/>
</dbReference>
<dbReference type="EMBL" id="JAXCGZ010013891">
    <property type="protein sequence ID" value="KAK7071833.1"/>
    <property type="molecule type" value="Genomic_DNA"/>
</dbReference>
<dbReference type="PROSITE" id="PS50137">
    <property type="entry name" value="DS_RBD"/>
    <property type="match status" value="1"/>
</dbReference>
<gene>
    <name evidence="3" type="ORF">SK128_024886</name>
</gene>
<reference evidence="3 4" key="1">
    <citation type="submission" date="2023-11" db="EMBL/GenBank/DDBJ databases">
        <title>Halocaridina rubra genome assembly.</title>
        <authorList>
            <person name="Smith C."/>
        </authorList>
    </citation>
    <scope>NUCLEOTIDE SEQUENCE [LARGE SCALE GENOMIC DNA]</scope>
    <source>
        <strain evidence="3">EP-1</strain>
        <tissue evidence="3">Whole</tissue>
    </source>
</reference>
<dbReference type="Gene3D" id="3.30.160.20">
    <property type="match status" value="1"/>
</dbReference>
<dbReference type="SUPFAM" id="SSF54768">
    <property type="entry name" value="dsRNA-binding domain-like"/>
    <property type="match status" value="1"/>
</dbReference>
<comment type="caution">
    <text evidence="3">The sequence shown here is derived from an EMBL/GenBank/DDBJ whole genome shotgun (WGS) entry which is preliminary data.</text>
</comment>
<evidence type="ECO:0000313" key="4">
    <source>
        <dbReference type="Proteomes" id="UP001381693"/>
    </source>
</evidence>
<protein>
    <recommendedName>
        <fullName evidence="2">DRBM domain-containing protein</fullName>
    </recommendedName>
</protein>
<dbReference type="AlphaFoldDB" id="A0AAN8X020"/>
<name>A0AAN8X020_HALRR</name>
<organism evidence="3 4">
    <name type="scientific">Halocaridina rubra</name>
    <name type="common">Hawaiian red shrimp</name>
    <dbReference type="NCBI Taxonomy" id="373956"/>
    <lineage>
        <taxon>Eukaryota</taxon>
        <taxon>Metazoa</taxon>
        <taxon>Ecdysozoa</taxon>
        <taxon>Arthropoda</taxon>
        <taxon>Crustacea</taxon>
        <taxon>Multicrustacea</taxon>
        <taxon>Malacostraca</taxon>
        <taxon>Eumalacostraca</taxon>
        <taxon>Eucarida</taxon>
        <taxon>Decapoda</taxon>
        <taxon>Pleocyemata</taxon>
        <taxon>Caridea</taxon>
        <taxon>Atyoidea</taxon>
        <taxon>Atyidae</taxon>
        <taxon>Halocaridina</taxon>
    </lineage>
</organism>
<keyword evidence="1" id="KW-0694">RNA-binding</keyword>
<accession>A0AAN8X020</accession>
<dbReference type="Proteomes" id="UP001381693">
    <property type="component" value="Unassembled WGS sequence"/>
</dbReference>
<dbReference type="GO" id="GO:0003723">
    <property type="term" value="F:RNA binding"/>
    <property type="evidence" value="ECO:0007669"/>
    <property type="project" value="UniProtKB-UniRule"/>
</dbReference>
<feature type="domain" description="DRBM" evidence="2">
    <location>
        <begin position="27"/>
        <end position="62"/>
    </location>
</feature>
<dbReference type="InterPro" id="IPR014720">
    <property type="entry name" value="dsRBD_dom"/>
</dbReference>
<evidence type="ECO:0000256" key="1">
    <source>
        <dbReference type="PROSITE-ProRule" id="PRU00266"/>
    </source>
</evidence>
<evidence type="ECO:0000259" key="2">
    <source>
        <dbReference type="PROSITE" id="PS50137"/>
    </source>
</evidence>
<sequence>MEKHQGRASNRIFAEDTYLEKDVWTSLEVKVNGQEYKPAVAGPTKKLAKANAAAACLQSLGLFPKDVEHPITEGAT</sequence>